<dbReference type="KEGG" id="coh:EAV92_06880"/>
<comment type="subcellular location">
    <subcellularLocation>
        <location evidence="1">Membrane</location>
        <topology evidence="1">Multi-pass membrane protein</topology>
    </subcellularLocation>
</comment>
<feature type="transmembrane region" description="Helical" evidence="8">
    <location>
        <begin position="121"/>
        <end position="139"/>
    </location>
</feature>
<evidence type="ECO:0000256" key="3">
    <source>
        <dbReference type="ARBA" id="ARBA00022448"/>
    </source>
</evidence>
<evidence type="ECO:0000256" key="1">
    <source>
        <dbReference type="ARBA" id="ARBA00004141"/>
    </source>
</evidence>
<reference evidence="9 10" key="1">
    <citation type="submission" date="2018-10" db="EMBL/GenBank/DDBJ databases">
        <title>Genome Sequence of Cohnella sp.</title>
        <authorList>
            <person name="Srinivasan S."/>
            <person name="Kim M.K."/>
        </authorList>
    </citation>
    <scope>NUCLEOTIDE SEQUENCE [LARGE SCALE GENOMIC DNA]</scope>
    <source>
        <strain evidence="9 10">18JY8-7</strain>
    </source>
</reference>
<dbReference type="AlphaFoldDB" id="A0A3G3JVP6"/>
<dbReference type="RefSeq" id="WP_123040378.1">
    <property type="nucleotide sequence ID" value="NZ_CP033433.1"/>
</dbReference>
<dbReference type="Pfam" id="PF03845">
    <property type="entry name" value="Spore_permease"/>
    <property type="match status" value="1"/>
</dbReference>
<feature type="transmembrane region" description="Helical" evidence="8">
    <location>
        <begin position="187"/>
        <end position="204"/>
    </location>
</feature>
<keyword evidence="5 8" id="KW-0812">Transmembrane</keyword>
<sequence>MQSKQDAIGLIPVFSVIILAIGLMNHVMVLPPLLKEAGRDAWISVLSVIVPYLAWTAILFGIMRITNQQPIVAWLRARYGRAAGWTLRIVFILYLFVMCSLTLKDTVLWTQSSYLPRTPRIALSLSLMFLCGMAVHYGLRAIAVTSGILLPFVIVFGDFVMSANLPVKQYSLLSPILVRGWDPVLRGGLYIGGGLSELIVLLLIQHRLKKKVRLWSICVLALFLILLIFGPVTGAIAEFGPAEAAMLRYPAYEEWRLVRIGKYIRHVDFLSIYQWLSGAFVRISFTVYLLLDLLTFRQASKKGNLLWLAALCALTVILVELPISDMRYLAFLKHVYLPCSLWGATAVLAVLFVLAWIRKPLEKESYEN</sequence>
<evidence type="ECO:0000256" key="5">
    <source>
        <dbReference type="ARBA" id="ARBA00022692"/>
    </source>
</evidence>
<dbReference type="Proteomes" id="UP000269097">
    <property type="component" value="Chromosome"/>
</dbReference>
<evidence type="ECO:0000256" key="2">
    <source>
        <dbReference type="ARBA" id="ARBA00007998"/>
    </source>
</evidence>
<dbReference type="PANTHER" id="PTHR34975">
    <property type="entry name" value="SPORE GERMINATION PROTEIN A2"/>
    <property type="match status" value="1"/>
</dbReference>
<dbReference type="NCBIfam" id="TIGR00912">
    <property type="entry name" value="2A0309"/>
    <property type="match status" value="1"/>
</dbReference>
<dbReference type="InterPro" id="IPR004761">
    <property type="entry name" value="Spore_GerAB"/>
</dbReference>
<accession>A0A3G3JVP6</accession>
<keyword evidence="10" id="KW-1185">Reference proteome</keyword>
<keyword evidence="4" id="KW-0309">Germination</keyword>
<name>A0A3G3JVP6_9BACL</name>
<evidence type="ECO:0000256" key="8">
    <source>
        <dbReference type="SAM" id="Phobius"/>
    </source>
</evidence>
<organism evidence="9 10">
    <name type="scientific">Cohnella candidum</name>
    <dbReference type="NCBI Taxonomy" id="2674991"/>
    <lineage>
        <taxon>Bacteria</taxon>
        <taxon>Bacillati</taxon>
        <taxon>Bacillota</taxon>
        <taxon>Bacilli</taxon>
        <taxon>Bacillales</taxon>
        <taxon>Paenibacillaceae</taxon>
        <taxon>Cohnella</taxon>
    </lineage>
</organism>
<dbReference type="GO" id="GO:0009847">
    <property type="term" value="P:spore germination"/>
    <property type="evidence" value="ECO:0007669"/>
    <property type="project" value="InterPro"/>
</dbReference>
<evidence type="ECO:0000313" key="10">
    <source>
        <dbReference type="Proteomes" id="UP000269097"/>
    </source>
</evidence>
<dbReference type="GO" id="GO:0016020">
    <property type="term" value="C:membrane"/>
    <property type="evidence" value="ECO:0007669"/>
    <property type="project" value="UniProtKB-SubCell"/>
</dbReference>
<keyword evidence="7 8" id="KW-0472">Membrane</keyword>
<feature type="transmembrane region" description="Helical" evidence="8">
    <location>
        <begin position="272"/>
        <end position="291"/>
    </location>
</feature>
<dbReference type="EMBL" id="CP033433">
    <property type="protein sequence ID" value="AYQ72318.1"/>
    <property type="molecule type" value="Genomic_DNA"/>
</dbReference>
<feature type="transmembrane region" description="Helical" evidence="8">
    <location>
        <begin position="82"/>
        <end position="101"/>
    </location>
</feature>
<protein>
    <submittedName>
        <fullName evidence="9">Spore gernimation protein</fullName>
    </submittedName>
</protein>
<evidence type="ECO:0000313" key="9">
    <source>
        <dbReference type="EMBL" id="AYQ72318.1"/>
    </source>
</evidence>
<feature type="transmembrane region" description="Helical" evidence="8">
    <location>
        <begin position="303"/>
        <end position="323"/>
    </location>
</feature>
<gene>
    <name evidence="9" type="ORF">EAV92_06880</name>
</gene>
<feature type="transmembrane region" description="Helical" evidence="8">
    <location>
        <begin position="335"/>
        <end position="357"/>
    </location>
</feature>
<dbReference type="PANTHER" id="PTHR34975:SF2">
    <property type="entry name" value="SPORE GERMINATION PROTEIN A2"/>
    <property type="match status" value="1"/>
</dbReference>
<proteinExistence type="inferred from homology"/>
<feature type="transmembrane region" description="Helical" evidence="8">
    <location>
        <begin position="41"/>
        <end position="62"/>
    </location>
</feature>
<feature type="transmembrane region" description="Helical" evidence="8">
    <location>
        <begin position="7"/>
        <end position="29"/>
    </location>
</feature>
<feature type="transmembrane region" description="Helical" evidence="8">
    <location>
        <begin position="216"/>
        <end position="237"/>
    </location>
</feature>
<evidence type="ECO:0000256" key="4">
    <source>
        <dbReference type="ARBA" id="ARBA00022544"/>
    </source>
</evidence>
<keyword evidence="6 8" id="KW-1133">Transmembrane helix</keyword>
<keyword evidence="3" id="KW-0813">Transport</keyword>
<evidence type="ECO:0000256" key="7">
    <source>
        <dbReference type="ARBA" id="ARBA00023136"/>
    </source>
</evidence>
<comment type="similarity">
    <text evidence="2">Belongs to the amino acid-polyamine-organocation (APC) superfamily. Spore germination protein (SGP) (TC 2.A.3.9) family.</text>
</comment>
<feature type="transmembrane region" description="Helical" evidence="8">
    <location>
        <begin position="148"/>
        <end position="167"/>
    </location>
</feature>
<evidence type="ECO:0000256" key="6">
    <source>
        <dbReference type="ARBA" id="ARBA00022989"/>
    </source>
</evidence>